<evidence type="ECO:0000313" key="2">
    <source>
        <dbReference type="Proteomes" id="UP001208567"/>
    </source>
</evidence>
<comment type="caution">
    <text evidence="1">The sequence shown here is derived from an EMBL/GenBank/DDBJ whole genome shotgun (WGS) entry which is preliminary data.</text>
</comment>
<protein>
    <submittedName>
        <fullName evidence="1">Uncharacterized protein</fullName>
    </submittedName>
</protein>
<dbReference type="EMBL" id="BRXR01000001">
    <property type="protein sequence ID" value="GLC30616.1"/>
    <property type="molecule type" value="Genomic_DNA"/>
</dbReference>
<name>A0ABQ5N651_9CLOT</name>
<reference evidence="1 2" key="1">
    <citation type="journal article" date="2024" name="Int. J. Syst. Evol. Microbiol.">
        <title>Clostridium omnivorum sp. nov., isolated from anoxic soil under the treatment of reductive soil disinfestation.</title>
        <authorList>
            <person name="Ueki A."/>
            <person name="Tonouchi A."/>
            <person name="Kaku N."/>
            <person name="Honma S."/>
            <person name="Ueki K."/>
        </authorList>
    </citation>
    <scope>NUCLEOTIDE SEQUENCE [LARGE SCALE GENOMIC DNA]</scope>
    <source>
        <strain evidence="1 2">E14</strain>
    </source>
</reference>
<keyword evidence="2" id="KW-1185">Reference proteome</keyword>
<dbReference type="RefSeq" id="WP_264849887.1">
    <property type="nucleotide sequence ID" value="NZ_BRXR01000001.1"/>
</dbReference>
<organism evidence="1 2">
    <name type="scientific">Clostridium omnivorum</name>
    <dbReference type="NCBI Taxonomy" id="1604902"/>
    <lineage>
        <taxon>Bacteria</taxon>
        <taxon>Bacillati</taxon>
        <taxon>Bacillota</taxon>
        <taxon>Clostridia</taxon>
        <taxon>Eubacteriales</taxon>
        <taxon>Clostridiaceae</taxon>
        <taxon>Clostridium</taxon>
    </lineage>
</organism>
<sequence length="127" mass="15351">MWCNCSNYKELELNRESISDRIKCTKQIIRKLKLISKSSNEYRLYRCEVCGQLWQGSFAWNWGNKEYLFKVPDISIDSWIFEPYMSPDEMLIYSAIMEDYFNKNSFEASEKKYIEMNFLYLNIILTL</sequence>
<gene>
    <name evidence="1" type="ORF">bsdE14_20260</name>
</gene>
<accession>A0ABQ5N651</accession>
<proteinExistence type="predicted"/>
<evidence type="ECO:0000313" key="1">
    <source>
        <dbReference type="EMBL" id="GLC30616.1"/>
    </source>
</evidence>
<dbReference type="Proteomes" id="UP001208567">
    <property type="component" value="Unassembled WGS sequence"/>
</dbReference>